<feature type="transmembrane region" description="Helical" evidence="7">
    <location>
        <begin position="138"/>
        <end position="158"/>
    </location>
</feature>
<protein>
    <recommendedName>
        <fullName evidence="7">Sec-independent protein translocase protein TatC</fullName>
    </recommendedName>
</protein>
<evidence type="ECO:0000256" key="6">
    <source>
        <dbReference type="ARBA" id="ARBA00023136"/>
    </source>
</evidence>
<keyword evidence="7" id="KW-1003">Cell membrane</keyword>
<comment type="function">
    <text evidence="7">Part of the twin-arginine translocation (Tat) system that transports large folded proteins containing a characteristic twin-arginine motif in their signal peptide across membranes. Together with TatB, TatC is part of a receptor directly interacting with Tat signal peptides.</text>
</comment>
<comment type="similarity">
    <text evidence="7">Belongs to the TatC family.</text>
</comment>
<feature type="transmembrane region" description="Helical" evidence="7">
    <location>
        <begin position="104"/>
        <end position="126"/>
    </location>
</feature>
<comment type="caution">
    <text evidence="8">The sequence shown here is derived from an EMBL/GenBank/DDBJ whole genome shotgun (WGS) entry which is preliminary data.</text>
</comment>
<feature type="transmembrane region" description="Helical" evidence="7">
    <location>
        <begin position="223"/>
        <end position="239"/>
    </location>
</feature>
<accession>A0A7W3IU06</accession>
<dbReference type="GO" id="GO:0065002">
    <property type="term" value="P:intracellular protein transmembrane transport"/>
    <property type="evidence" value="ECO:0007669"/>
    <property type="project" value="TreeGrafter"/>
</dbReference>
<evidence type="ECO:0000256" key="4">
    <source>
        <dbReference type="ARBA" id="ARBA00022989"/>
    </source>
</evidence>
<evidence type="ECO:0000256" key="7">
    <source>
        <dbReference type="HAMAP-Rule" id="MF_00902"/>
    </source>
</evidence>
<keyword evidence="4 7" id="KW-1133">Transmembrane helix</keyword>
<keyword evidence="7" id="KW-0813">Transport</keyword>
<keyword evidence="2 7" id="KW-0812">Transmembrane</keyword>
<proteinExistence type="inferred from homology"/>
<dbReference type="PANTHER" id="PTHR30371">
    <property type="entry name" value="SEC-INDEPENDENT PROTEIN TRANSLOCASE PROTEIN TATC"/>
    <property type="match status" value="1"/>
</dbReference>
<evidence type="ECO:0000313" key="9">
    <source>
        <dbReference type="Proteomes" id="UP000523079"/>
    </source>
</evidence>
<evidence type="ECO:0000256" key="1">
    <source>
        <dbReference type="ARBA" id="ARBA00004141"/>
    </source>
</evidence>
<dbReference type="GO" id="GO:0033281">
    <property type="term" value="C:TAT protein transport complex"/>
    <property type="evidence" value="ECO:0007669"/>
    <property type="project" value="UniProtKB-UniRule"/>
</dbReference>
<keyword evidence="3 7" id="KW-0653">Protein transport</keyword>
<name>A0A7W3IU06_9ACTN</name>
<dbReference type="PRINTS" id="PR01840">
    <property type="entry name" value="TATCFAMILY"/>
</dbReference>
<keyword evidence="9" id="KW-1185">Reference proteome</keyword>
<dbReference type="NCBIfam" id="TIGR00945">
    <property type="entry name" value="tatC"/>
    <property type="match status" value="1"/>
</dbReference>
<dbReference type="InterPro" id="IPR002033">
    <property type="entry name" value="TatC"/>
</dbReference>
<reference evidence="8 9" key="1">
    <citation type="submission" date="2020-07" db="EMBL/GenBank/DDBJ databases">
        <title>Sequencing the genomes of 1000 actinobacteria strains.</title>
        <authorList>
            <person name="Klenk H.-P."/>
        </authorList>
    </citation>
    <scope>NUCLEOTIDE SEQUENCE [LARGE SCALE GENOMIC DNA]</scope>
    <source>
        <strain evidence="8 9">DSM 100723</strain>
    </source>
</reference>
<sequence>MALSLPRLRLRRPSFAWLKPPPLPPDGNMTLFEHLRELRYRLVVASIAIIVGMIVCLIFADQLFNLLLEPYKRAVELAQESRPDIKAEPIFSGLTSPFLTSFKIALLAGLVVSAPVWLYQVWAFIVPGLLAKEKRWTGIVVGCATPLFLGGIALGYYVTPNGMAALLKFTPANVGATNLQSINDFLSFLTRLMFVFGVAFEIPLFILLLNLAGVLSAKMISKYRSYLIFGVFVFAAIATPSPDAITMLMLALPLAVLVVVAEVLAHIFDRRKRKRNGGIDADSGIAHDKALAALEAEDAARAQATASEPARVASQVTISANGISDVSTADTPAPRTMAQALGLDRQN</sequence>
<dbReference type="Pfam" id="PF00902">
    <property type="entry name" value="TatC"/>
    <property type="match status" value="1"/>
</dbReference>
<keyword evidence="5 7" id="KW-0811">Translocation</keyword>
<dbReference type="GO" id="GO:0009977">
    <property type="term" value="F:proton motive force dependent protein transmembrane transporter activity"/>
    <property type="evidence" value="ECO:0007669"/>
    <property type="project" value="TreeGrafter"/>
</dbReference>
<gene>
    <name evidence="7" type="primary">tatC</name>
    <name evidence="8" type="ORF">FHX74_002875</name>
</gene>
<evidence type="ECO:0000256" key="3">
    <source>
        <dbReference type="ARBA" id="ARBA00022927"/>
    </source>
</evidence>
<organism evidence="8 9">
    <name type="scientific">Microlunatus kandeliicorticis</name>
    <dbReference type="NCBI Taxonomy" id="1759536"/>
    <lineage>
        <taxon>Bacteria</taxon>
        <taxon>Bacillati</taxon>
        <taxon>Actinomycetota</taxon>
        <taxon>Actinomycetes</taxon>
        <taxon>Propionibacteriales</taxon>
        <taxon>Propionibacteriaceae</taxon>
        <taxon>Microlunatus</taxon>
    </lineage>
</organism>
<dbReference type="EMBL" id="JACGWT010000004">
    <property type="protein sequence ID" value="MBA8795247.1"/>
    <property type="molecule type" value="Genomic_DNA"/>
</dbReference>
<dbReference type="GO" id="GO:0043953">
    <property type="term" value="P:protein transport by the Tat complex"/>
    <property type="evidence" value="ECO:0007669"/>
    <property type="project" value="UniProtKB-UniRule"/>
</dbReference>
<keyword evidence="6 7" id="KW-0472">Membrane</keyword>
<dbReference type="RefSeq" id="WP_328823830.1">
    <property type="nucleotide sequence ID" value="NZ_JACGWT010000004.1"/>
</dbReference>
<evidence type="ECO:0000313" key="8">
    <source>
        <dbReference type="EMBL" id="MBA8795247.1"/>
    </source>
</evidence>
<dbReference type="PANTHER" id="PTHR30371:SF0">
    <property type="entry name" value="SEC-INDEPENDENT PROTEIN TRANSLOCASE PROTEIN TATC, CHLOROPLASTIC-RELATED"/>
    <property type="match status" value="1"/>
</dbReference>
<dbReference type="AlphaFoldDB" id="A0A7W3IU06"/>
<comment type="subunit">
    <text evidence="7">The Tat system comprises two distinct complexes: a TatABC complex, containing multiple copies of TatA, TatB and TatC subunits, and a separate TatA complex, containing only TatA subunits. Substrates initially bind to the TatABC complex, which probably triggers association of the separate TatA complex to form the active translocon.</text>
</comment>
<feature type="transmembrane region" description="Helical" evidence="7">
    <location>
        <begin position="245"/>
        <end position="265"/>
    </location>
</feature>
<dbReference type="Proteomes" id="UP000523079">
    <property type="component" value="Unassembled WGS sequence"/>
</dbReference>
<evidence type="ECO:0000256" key="2">
    <source>
        <dbReference type="ARBA" id="ARBA00022692"/>
    </source>
</evidence>
<comment type="subcellular location">
    <subcellularLocation>
        <location evidence="7">Cell membrane</location>
        <topology evidence="7">Multi-pass membrane protein</topology>
    </subcellularLocation>
    <subcellularLocation>
        <location evidence="1">Membrane</location>
        <topology evidence="1">Multi-pass membrane protein</topology>
    </subcellularLocation>
</comment>
<evidence type="ECO:0000256" key="5">
    <source>
        <dbReference type="ARBA" id="ARBA00023010"/>
    </source>
</evidence>
<feature type="transmembrane region" description="Helical" evidence="7">
    <location>
        <begin position="38"/>
        <end position="60"/>
    </location>
</feature>
<feature type="transmembrane region" description="Helical" evidence="7">
    <location>
        <begin position="188"/>
        <end position="211"/>
    </location>
</feature>
<dbReference type="HAMAP" id="MF_00902">
    <property type="entry name" value="TatC"/>
    <property type="match status" value="1"/>
</dbReference>